<dbReference type="Pfam" id="PF03009">
    <property type="entry name" value="GDPD"/>
    <property type="match status" value="1"/>
</dbReference>
<organism evidence="2 3">
    <name type="scientific">Brevibacillus borstelensis AK1</name>
    <dbReference type="NCBI Taxonomy" id="1300222"/>
    <lineage>
        <taxon>Bacteria</taxon>
        <taxon>Bacillati</taxon>
        <taxon>Bacillota</taxon>
        <taxon>Bacilli</taxon>
        <taxon>Bacillales</taxon>
        <taxon>Paenibacillaceae</taxon>
        <taxon>Brevibacillus</taxon>
    </lineage>
</organism>
<gene>
    <name evidence="2" type="ORF">I532_11259</name>
</gene>
<dbReference type="STRING" id="1300222.I532_11259"/>
<dbReference type="PROSITE" id="PS51704">
    <property type="entry name" value="GP_PDE"/>
    <property type="match status" value="1"/>
</dbReference>
<dbReference type="GO" id="GO:0008081">
    <property type="term" value="F:phosphoric diester hydrolase activity"/>
    <property type="evidence" value="ECO:0007669"/>
    <property type="project" value="InterPro"/>
</dbReference>
<sequence>MKGKPLILGHRGASHDAPENTCAAFSMAMEQQADGVELDVQLTTDGRLCVIHDHTLERTTSGFGPVGEKTMAELSALSAGAWFSPEFSEQKVPELADVLALLPEGATVNVEIKNGPAWYEGIGTAVAEQLCMWKNKLSLIVSSFDHQVLEEVHRREPALYLGLLYEARLYDPVAYVRSLPYPVYSLHLWHGLITAEIARQAHAAGLRVFAYTVDEPEEVARLTAFGIDAIMTNKPREVRQMSGHRVSPRI</sequence>
<evidence type="ECO:0000313" key="3">
    <source>
        <dbReference type="Proteomes" id="UP000012081"/>
    </source>
</evidence>
<dbReference type="InterPro" id="IPR017946">
    <property type="entry name" value="PLC-like_Pdiesterase_TIM-brl"/>
</dbReference>
<dbReference type="EMBL" id="APBN01000004">
    <property type="protein sequence ID" value="EMT52227.1"/>
    <property type="molecule type" value="Genomic_DNA"/>
</dbReference>
<dbReference type="GO" id="GO:0006629">
    <property type="term" value="P:lipid metabolic process"/>
    <property type="evidence" value="ECO:0007669"/>
    <property type="project" value="InterPro"/>
</dbReference>
<dbReference type="Proteomes" id="UP000012081">
    <property type="component" value="Unassembled WGS sequence"/>
</dbReference>
<reference evidence="2 3" key="1">
    <citation type="submission" date="2013-03" db="EMBL/GenBank/DDBJ databases">
        <title>Assembly of a new bacterial strain Brevibacillus borstelensis AK1.</title>
        <authorList>
            <person name="Rajan I."/>
            <person name="PoliReddy D."/>
            <person name="Sugumar T."/>
            <person name="Rathinam K."/>
            <person name="Alqarawi S."/>
            <person name="Khalil A.B."/>
            <person name="Sivakumar N."/>
        </authorList>
    </citation>
    <scope>NUCLEOTIDE SEQUENCE [LARGE SCALE GENOMIC DNA]</scope>
    <source>
        <strain evidence="2 3">AK1</strain>
    </source>
</reference>
<protein>
    <submittedName>
        <fullName evidence="2">Glycerophosphoryl diester phosphodiesterase</fullName>
    </submittedName>
</protein>
<evidence type="ECO:0000313" key="2">
    <source>
        <dbReference type="EMBL" id="EMT52227.1"/>
    </source>
</evidence>
<dbReference type="AlphaFoldDB" id="M8DFL3"/>
<dbReference type="InterPro" id="IPR030395">
    <property type="entry name" value="GP_PDE_dom"/>
</dbReference>
<dbReference type="OrthoDB" id="384721at2"/>
<dbReference type="PATRIC" id="fig|1300222.3.peg.2347"/>
<keyword evidence="3" id="KW-1185">Reference proteome</keyword>
<feature type="domain" description="GP-PDE" evidence="1">
    <location>
        <begin position="5"/>
        <end position="242"/>
    </location>
</feature>
<dbReference type="PANTHER" id="PTHR46211:SF1">
    <property type="entry name" value="GLYCEROPHOSPHODIESTER PHOSPHODIESTERASE, CYTOPLASMIC"/>
    <property type="match status" value="1"/>
</dbReference>
<dbReference type="Gene3D" id="3.20.20.190">
    <property type="entry name" value="Phosphatidylinositol (PI) phosphodiesterase"/>
    <property type="match status" value="1"/>
</dbReference>
<dbReference type="GeneID" id="89497711"/>
<dbReference type="PANTHER" id="PTHR46211">
    <property type="entry name" value="GLYCEROPHOSPHORYL DIESTER PHOSPHODIESTERASE"/>
    <property type="match status" value="1"/>
</dbReference>
<dbReference type="SUPFAM" id="SSF51695">
    <property type="entry name" value="PLC-like phosphodiesterases"/>
    <property type="match status" value="1"/>
</dbReference>
<proteinExistence type="predicted"/>
<name>M8DFL3_9BACL</name>
<evidence type="ECO:0000259" key="1">
    <source>
        <dbReference type="PROSITE" id="PS51704"/>
    </source>
</evidence>
<accession>M8DFL3</accession>
<dbReference type="RefSeq" id="WP_003388290.1">
    <property type="nucleotide sequence ID" value="NZ_APBN01000004.1"/>
</dbReference>
<comment type="caution">
    <text evidence="2">The sequence shown here is derived from an EMBL/GenBank/DDBJ whole genome shotgun (WGS) entry which is preliminary data.</text>
</comment>